<evidence type="ECO:0000313" key="2">
    <source>
        <dbReference type="Proteomes" id="UP000794436"/>
    </source>
</evidence>
<protein>
    <submittedName>
        <fullName evidence="1">Uncharacterized protein</fullName>
    </submittedName>
</protein>
<sequence length="186" mass="21314">MLEQQIHVAQSLERLLKKRTNVELFPPLPSKRVRMSTPLDNPDLYDELDEDTLALYQSLNEVIASRFPDGETTFRDVDVKNDAITRTSLEAMDVRVVPFDYLMTATASWHRFTVGSDLARQFVLEEVKLTEDRVSMDFKGALRPDIPSELHGRIVMCQFVETDRIVIVWSALINPLKYLTLPSMAS</sequence>
<evidence type="ECO:0000313" key="1">
    <source>
        <dbReference type="EMBL" id="TMW59790.1"/>
    </source>
</evidence>
<dbReference type="EMBL" id="SPLM01000109">
    <property type="protein sequence ID" value="TMW59790.1"/>
    <property type="molecule type" value="Genomic_DNA"/>
</dbReference>
<accession>A0A8K1FDU4</accession>
<dbReference type="AlphaFoldDB" id="A0A8K1FDU4"/>
<organism evidence="1 2">
    <name type="scientific">Pythium oligandrum</name>
    <name type="common">Mycoparasitic fungus</name>
    <dbReference type="NCBI Taxonomy" id="41045"/>
    <lineage>
        <taxon>Eukaryota</taxon>
        <taxon>Sar</taxon>
        <taxon>Stramenopiles</taxon>
        <taxon>Oomycota</taxon>
        <taxon>Peronosporomycetes</taxon>
        <taxon>Pythiales</taxon>
        <taxon>Pythiaceae</taxon>
        <taxon>Pythium</taxon>
    </lineage>
</organism>
<proteinExistence type="predicted"/>
<name>A0A8K1FDU4_PYTOL</name>
<comment type="caution">
    <text evidence="1">The sequence shown here is derived from an EMBL/GenBank/DDBJ whole genome shotgun (WGS) entry which is preliminary data.</text>
</comment>
<gene>
    <name evidence="1" type="ORF">Poli38472_004859</name>
</gene>
<keyword evidence="2" id="KW-1185">Reference proteome</keyword>
<reference evidence="1" key="1">
    <citation type="submission" date="2019-03" db="EMBL/GenBank/DDBJ databases">
        <title>Long read genome sequence of the mycoparasitic Pythium oligandrum ATCC 38472 isolated from sugarbeet rhizosphere.</title>
        <authorList>
            <person name="Gaulin E."/>
        </authorList>
    </citation>
    <scope>NUCLEOTIDE SEQUENCE</scope>
    <source>
        <strain evidence="1">ATCC 38472_TT</strain>
    </source>
</reference>
<dbReference type="Proteomes" id="UP000794436">
    <property type="component" value="Unassembled WGS sequence"/>
</dbReference>